<dbReference type="AlphaFoldDB" id="A0A2A2ABD5"/>
<comment type="caution">
    <text evidence="3">The sequence shown here is derived from an EMBL/GenBank/DDBJ whole genome shotgun (WGS) entry which is preliminary data.</text>
</comment>
<feature type="transmembrane region" description="Helical" evidence="1">
    <location>
        <begin position="103"/>
        <end position="127"/>
    </location>
</feature>
<dbReference type="RefSeq" id="WP_095549190.1">
    <property type="nucleotide sequence ID" value="NZ_NSJF01000002.1"/>
</dbReference>
<gene>
    <name evidence="3" type="ORF">CK620_03800</name>
</gene>
<proteinExistence type="predicted"/>
<dbReference type="PANTHER" id="PTHR43751:SF3">
    <property type="entry name" value="SULFATASE N-TERMINAL DOMAIN-CONTAINING PROTEIN"/>
    <property type="match status" value="1"/>
</dbReference>
<dbReference type="EMBL" id="NSJF01000002">
    <property type="protein sequence ID" value="PAT35058.1"/>
    <property type="molecule type" value="Genomic_DNA"/>
</dbReference>
<keyword evidence="1" id="KW-0472">Membrane</keyword>
<dbReference type="InterPro" id="IPR000917">
    <property type="entry name" value="Sulfatase_N"/>
</dbReference>
<dbReference type="Gene3D" id="3.40.720.10">
    <property type="entry name" value="Alkaline Phosphatase, subunit A"/>
    <property type="match status" value="1"/>
</dbReference>
<reference evidence="3 4" key="1">
    <citation type="submission" date="2017-08" db="EMBL/GenBank/DDBJ databases">
        <title>WGS of Clinical strains of the CDC Group NO-1 linked to zoonotic infections in humans.</title>
        <authorList>
            <person name="Bernier A.-M."/>
            <person name="Bernard K."/>
        </authorList>
    </citation>
    <scope>NUCLEOTIDE SEQUENCE [LARGE SCALE GENOMIC DNA]</scope>
    <source>
        <strain evidence="3 4">NML03-0146</strain>
    </source>
</reference>
<feature type="domain" description="Sulfatase N-terminal" evidence="2">
    <location>
        <begin position="260"/>
        <end position="544"/>
    </location>
</feature>
<accession>A0A2A2ABD5</accession>
<dbReference type="Proteomes" id="UP000217999">
    <property type="component" value="Unassembled WGS sequence"/>
</dbReference>
<evidence type="ECO:0000313" key="4">
    <source>
        <dbReference type="Proteomes" id="UP000217999"/>
    </source>
</evidence>
<dbReference type="Pfam" id="PF00884">
    <property type="entry name" value="Sulfatase"/>
    <property type="match status" value="1"/>
</dbReference>
<dbReference type="PANTHER" id="PTHR43751">
    <property type="entry name" value="SULFATASE"/>
    <property type="match status" value="1"/>
</dbReference>
<keyword evidence="1" id="KW-1133">Transmembrane helix</keyword>
<feature type="transmembrane region" description="Helical" evidence="1">
    <location>
        <begin position="147"/>
        <end position="168"/>
    </location>
</feature>
<dbReference type="InterPro" id="IPR017850">
    <property type="entry name" value="Alkaline_phosphatase_core_sf"/>
</dbReference>
<organism evidence="3 4">
    <name type="scientific">Vandammella animalimorsus</name>
    <dbReference type="NCBI Taxonomy" id="2029117"/>
    <lineage>
        <taxon>Bacteria</taxon>
        <taxon>Pseudomonadati</taxon>
        <taxon>Pseudomonadota</taxon>
        <taxon>Betaproteobacteria</taxon>
        <taxon>Burkholderiales</taxon>
        <taxon>Comamonadaceae</taxon>
        <taxon>Vandammella</taxon>
    </lineage>
</organism>
<protein>
    <recommendedName>
        <fullName evidence="2">Sulfatase N-terminal domain-containing protein</fullName>
    </recommendedName>
</protein>
<dbReference type="InterPro" id="IPR052701">
    <property type="entry name" value="GAG_Ulvan_Degrading_Sulfatases"/>
</dbReference>
<evidence type="ECO:0000256" key="1">
    <source>
        <dbReference type="SAM" id="Phobius"/>
    </source>
</evidence>
<evidence type="ECO:0000313" key="3">
    <source>
        <dbReference type="EMBL" id="PAT35058.1"/>
    </source>
</evidence>
<dbReference type="SUPFAM" id="SSF53649">
    <property type="entry name" value="Alkaline phosphatase-like"/>
    <property type="match status" value="1"/>
</dbReference>
<feature type="transmembrane region" description="Helical" evidence="1">
    <location>
        <begin position="180"/>
        <end position="201"/>
    </location>
</feature>
<feature type="transmembrane region" description="Helical" evidence="1">
    <location>
        <begin position="21"/>
        <end position="49"/>
    </location>
</feature>
<evidence type="ECO:0000259" key="2">
    <source>
        <dbReference type="Pfam" id="PF00884"/>
    </source>
</evidence>
<keyword evidence="1" id="KW-0812">Transmembrane</keyword>
<name>A0A2A2ABD5_9BURK</name>
<sequence>MKKIAKKFVPFKTRVLIKEKNNAVVSGFLLLLIELLVIFLPALAFLYFYEKTARNVPEGAFEAHLGLLVTVWACLLLARLWAWRFFKRSASCWITLASTLTSTCLWIYYAAATIGLIGFGKIITWPILKPYLFNPEQTLDYAGFSVFWALLLLSFAGGLVILFWWWLIGSRDWVRPLSAVGARLFFIISIGMACAIAVRAFDLLDNPPNYVGEPLSMTFFPPPLESINNKIYHHRPHLELVEDQVRKERLSAGKKISDINVIVIVSDALRADHMTPYGYARDTTPHLMSRLHKNAAARPMTAMAVCAETICGMPGLLYSKPPELMHATAIGLAEVLKAHGYKSYVLLSGDHSNYFGLGRIYGPADIYIDGSLQKARFVNDDMLLLDAAESLPQHEDGAPAYIKILLQSNHVLGTRLAGSNWYQPAENYASWLAKGLNDIEKEKIELATNYYDNGVRQADLMIEKLLVELEKKGYLEKAIVLITGDHGEMLGEHNLLSHTVGVYQPVLSVPAIFLQYGHRAENIHFRQWTSQMDLAPTIIDALGIDAIPSWAGVALQKKDDRPYFSFQQKWVSGLMILDGEYRGYKYWFDAKSQQDFVFDLRSDIMEENNMSSSISKDILGYWRSISLKNMIDAGG</sequence>
<feature type="transmembrane region" description="Helical" evidence="1">
    <location>
        <begin position="61"/>
        <end position="82"/>
    </location>
</feature>